<reference evidence="15 16" key="1">
    <citation type="submission" date="2024-04" db="EMBL/GenBank/DDBJ databases">
        <authorList>
            <person name="Cremers G."/>
        </authorList>
    </citation>
    <scope>NUCLEOTIDE SEQUENCE [LARGE SCALE GENOMIC DNA]</scope>
    <source>
        <strain evidence="15">MeCH1-AG</strain>
    </source>
</reference>
<keyword evidence="8 12" id="KW-0694">RNA-binding</keyword>
<dbReference type="CDD" id="cd02801">
    <property type="entry name" value="DUS_like_FMN"/>
    <property type="match status" value="1"/>
</dbReference>
<feature type="binding site" evidence="12">
    <location>
        <begin position="224"/>
        <end position="225"/>
    </location>
    <ligand>
        <name>FMN</name>
        <dbReference type="ChEBI" id="CHEBI:58210"/>
    </ligand>
</feature>
<comment type="function">
    <text evidence="2 12 13">Catalyzes the synthesis of 5,6-dihydrouridine (D), a modified base found in the D-loop of most tRNAs, via the reduction of the C5-C6 double bond in target uridines.</text>
</comment>
<feature type="binding site" evidence="12">
    <location>
        <position position="139"/>
    </location>
    <ligand>
        <name>FMN</name>
        <dbReference type="ChEBI" id="CHEBI:58210"/>
    </ligand>
</feature>
<evidence type="ECO:0000256" key="11">
    <source>
        <dbReference type="ARBA" id="ARBA00048802"/>
    </source>
</evidence>
<dbReference type="Gene3D" id="1.10.1200.80">
    <property type="entry name" value="Putative flavin oxidoreducatase, domain 2"/>
    <property type="match status" value="1"/>
</dbReference>
<dbReference type="PANTHER" id="PTHR45846">
    <property type="entry name" value="TRNA-DIHYDROURIDINE(47) SYNTHASE [NAD(P)(+)]-LIKE"/>
    <property type="match status" value="1"/>
</dbReference>
<dbReference type="InterPro" id="IPR013785">
    <property type="entry name" value="Aldolase_TIM"/>
</dbReference>
<comment type="similarity">
    <text evidence="12">Belongs to the Dus family. DusB subfamily.</text>
</comment>
<dbReference type="Proteomes" id="UP001497493">
    <property type="component" value="Chromosome"/>
</dbReference>
<dbReference type="InterPro" id="IPR032887">
    <property type="entry name" value="DusB"/>
</dbReference>
<dbReference type="HAMAP" id="MF_02042">
    <property type="entry name" value="DusB_subfam"/>
    <property type="match status" value="1"/>
</dbReference>
<proteinExistence type="inferred from homology"/>
<organism evidence="15 16">
    <name type="scientific">Candidatus Methylocalor cossyra</name>
    <dbReference type="NCBI Taxonomy" id="3108543"/>
    <lineage>
        <taxon>Bacteria</taxon>
        <taxon>Pseudomonadati</taxon>
        <taxon>Pseudomonadota</taxon>
        <taxon>Gammaproteobacteria</taxon>
        <taxon>Methylococcales</taxon>
        <taxon>Methylococcaceae</taxon>
        <taxon>Candidatus Methylocalor</taxon>
    </lineage>
</organism>
<evidence type="ECO:0000313" key="15">
    <source>
        <dbReference type="EMBL" id="CAL1239179.1"/>
    </source>
</evidence>
<evidence type="ECO:0000256" key="5">
    <source>
        <dbReference type="ARBA" id="ARBA00022643"/>
    </source>
</evidence>
<dbReference type="GO" id="GO:0016491">
    <property type="term" value="F:oxidoreductase activity"/>
    <property type="evidence" value="ECO:0007669"/>
    <property type="project" value="UniProtKB-KW"/>
</dbReference>
<keyword evidence="7 12" id="KW-0521">NADP</keyword>
<keyword evidence="5 12" id="KW-0288">FMN</keyword>
<evidence type="ECO:0000256" key="7">
    <source>
        <dbReference type="ARBA" id="ARBA00022857"/>
    </source>
</evidence>
<feature type="active site" description="Proton donor" evidence="12">
    <location>
        <position position="100"/>
    </location>
</feature>
<dbReference type="InterPro" id="IPR018517">
    <property type="entry name" value="tRNA_hU_synthase_CS"/>
</dbReference>
<comment type="cofactor">
    <cofactor evidence="1 12 13">
        <name>FMN</name>
        <dbReference type="ChEBI" id="CHEBI:58210"/>
    </cofactor>
</comment>
<evidence type="ECO:0000256" key="2">
    <source>
        <dbReference type="ARBA" id="ARBA00002790"/>
    </source>
</evidence>
<evidence type="ECO:0000256" key="9">
    <source>
        <dbReference type="ARBA" id="ARBA00023002"/>
    </source>
</evidence>
<comment type="catalytic activity">
    <reaction evidence="10 12">
        <text>a 5,6-dihydrouridine in tRNA + NADP(+) = a uridine in tRNA + NADPH + H(+)</text>
        <dbReference type="Rhea" id="RHEA:23624"/>
        <dbReference type="Rhea" id="RHEA-COMP:13339"/>
        <dbReference type="Rhea" id="RHEA-COMP:13887"/>
        <dbReference type="ChEBI" id="CHEBI:15378"/>
        <dbReference type="ChEBI" id="CHEBI:57783"/>
        <dbReference type="ChEBI" id="CHEBI:58349"/>
        <dbReference type="ChEBI" id="CHEBI:65315"/>
        <dbReference type="ChEBI" id="CHEBI:74443"/>
    </reaction>
</comment>
<dbReference type="NCBIfam" id="TIGR00737">
    <property type="entry name" value="nifR3_yhdG"/>
    <property type="match status" value="1"/>
</dbReference>
<accession>A0ABM9NEZ6</accession>
<evidence type="ECO:0000256" key="3">
    <source>
        <dbReference type="ARBA" id="ARBA00022555"/>
    </source>
</evidence>
<evidence type="ECO:0000259" key="14">
    <source>
        <dbReference type="Pfam" id="PF01207"/>
    </source>
</evidence>
<evidence type="ECO:0000256" key="13">
    <source>
        <dbReference type="PIRNR" id="PIRNR006621"/>
    </source>
</evidence>
<evidence type="ECO:0000256" key="8">
    <source>
        <dbReference type="ARBA" id="ARBA00022884"/>
    </source>
</evidence>
<feature type="binding site" evidence="12">
    <location>
        <begin position="200"/>
        <end position="202"/>
    </location>
    <ligand>
        <name>FMN</name>
        <dbReference type="ChEBI" id="CHEBI:58210"/>
    </ligand>
</feature>
<feature type="domain" description="DUS-like FMN-binding" evidence="14">
    <location>
        <begin position="13"/>
        <end position="291"/>
    </location>
</feature>
<dbReference type="InterPro" id="IPR001269">
    <property type="entry name" value="DUS_fam"/>
</dbReference>
<comment type="similarity">
    <text evidence="13">Belongs to the dus family.</text>
</comment>
<feature type="binding site" evidence="12">
    <location>
        <begin position="16"/>
        <end position="18"/>
    </location>
    <ligand>
        <name>FMN</name>
        <dbReference type="ChEBI" id="CHEBI:58210"/>
    </ligand>
</feature>
<evidence type="ECO:0000256" key="12">
    <source>
        <dbReference type="HAMAP-Rule" id="MF_02042"/>
    </source>
</evidence>
<dbReference type="EC" id="1.3.1.-" evidence="12"/>
<keyword evidence="16" id="KW-1185">Reference proteome</keyword>
<evidence type="ECO:0000256" key="4">
    <source>
        <dbReference type="ARBA" id="ARBA00022630"/>
    </source>
</evidence>
<dbReference type="InterPro" id="IPR024036">
    <property type="entry name" value="tRNA-dHydroUridine_Synthase_C"/>
</dbReference>
<dbReference type="SUPFAM" id="SSF51395">
    <property type="entry name" value="FMN-linked oxidoreductases"/>
    <property type="match status" value="1"/>
</dbReference>
<comment type="catalytic activity">
    <reaction evidence="11 12">
        <text>a 5,6-dihydrouridine in tRNA + NAD(+) = a uridine in tRNA + NADH + H(+)</text>
        <dbReference type="Rhea" id="RHEA:54452"/>
        <dbReference type="Rhea" id="RHEA-COMP:13339"/>
        <dbReference type="Rhea" id="RHEA-COMP:13887"/>
        <dbReference type="ChEBI" id="CHEBI:15378"/>
        <dbReference type="ChEBI" id="CHEBI:57540"/>
        <dbReference type="ChEBI" id="CHEBI:57945"/>
        <dbReference type="ChEBI" id="CHEBI:65315"/>
        <dbReference type="ChEBI" id="CHEBI:74443"/>
    </reaction>
</comment>
<keyword evidence="4 12" id="KW-0285">Flavoprotein</keyword>
<name>A0ABM9NEZ6_9GAMM</name>
<sequence length="326" mass="34924">MHIGPYPLPHRVILAPMAGVTDRPFRILCRRYGADLAVSEMISARLALGGDRKALRRMDHQGEPAPRAVQILGNDPTAMAEAARLQVDHGAEIIDINMGCPAKKVCNKAAGSALLRDELLVARILEAVVKAVAVPVTLKIRTGWDPSRRNAVTIARIAENAGISAITVHGRTRACGFSEPAEFHTIASVKSAVSIPVIANGDIASPDQAVAVLAATGADAVMVGRAAWGRPWLFRALARRLGGEVPSGAPDAEAIRAVIREHLLGLYGFYGESQGVRLARKHMGRYCEHLPCPPGFLPLFNAQTSALRQLAMLDSLFNAHWEELAA</sequence>
<keyword evidence="3 12" id="KW-0820">tRNA-binding</keyword>
<dbReference type="Gene3D" id="3.20.20.70">
    <property type="entry name" value="Aldolase class I"/>
    <property type="match status" value="1"/>
</dbReference>
<dbReference type="Pfam" id="PF01207">
    <property type="entry name" value="Dus"/>
    <property type="match status" value="1"/>
</dbReference>
<evidence type="ECO:0000313" key="16">
    <source>
        <dbReference type="Proteomes" id="UP001497493"/>
    </source>
</evidence>
<dbReference type="InterPro" id="IPR035587">
    <property type="entry name" value="DUS-like_FMN-bd"/>
</dbReference>
<dbReference type="InterPro" id="IPR004652">
    <property type="entry name" value="DusB-like"/>
</dbReference>
<evidence type="ECO:0000256" key="10">
    <source>
        <dbReference type="ARBA" id="ARBA00048205"/>
    </source>
</evidence>
<dbReference type="PIRSF" id="PIRSF006621">
    <property type="entry name" value="Dus"/>
    <property type="match status" value="1"/>
</dbReference>
<dbReference type="PROSITE" id="PS01136">
    <property type="entry name" value="UPF0034"/>
    <property type="match status" value="1"/>
</dbReference>
<evidence type="ECO:0000256" key="6">
    <source>
        <dbReference type="ARBA" id="ARBA00022694"/>
    </source>
</evidence>
<keyword evidence="6 12" id="KW-0819">tRNA processing</keyword>
<protein>
    <recommendedName>
        <fullName evidence="12">tRNA-dihydrouridine synthase B</fullName>
        <ecNumber evidence="12">1.3.1.-</ecNumber>
    </recommendedName>
</protein>
<dbReference type="PANTHER" id="PTHR45846:SF1">
    <property type="entry name" value="TRNA-DIHYDROURIDINE(47) SYNTHASE [NAD(P)(+)]-LIKE"/>
    <property type="match status" value="1"/>
</dbReference>
<gene>
    <name evidence="12 15" type="primary">dusB</name>
    <name evidence="15" type="ORF">MECH1_V1_0403</name>
</gene>
<feature type="binding site" evidence="12">
    <location>
        <position position="70"/>
    </location>
    <ligand>
        <name>FMN</name>
        <dbReference type="ChEBI" id="CHEBI:58210"/>
    </ligand>
</feature>
<evidence type="ECO:0000256" key="1">
    <source>
        <dbReference type="ARBA" id="ARBA00001917"/>
    </source>
</evidence>
<keyword evidence="9 12" id="KW-0560">Oxidoreductase</keyword>
<dbReference type="EMBL" id="OZ026884">
    <property type="protein sequence ID" value="CAL1239179.1"/>
    <property type="molecule type" value="Genomic_DNA"/>
</dbReference>